<name>A0A498HBW9_MALDO</name>
<proteinExistence type="predicted"/>
<keyword evidence="1" id="KW-0472">Membrane</keyword>
<evidence type="ECO:0000313" key="3">
    <source>
        <dbReference type="Proteomes" id="UP000290289"/>
    </source>
</evidence>
<accession>A0A498HBW9</accession>
<dbReference type="EMBL" id="RDQH01000343">
    <property type="protein sequence ID" value="RXH68956.1"/>
    <property type="molecule type" value="Genomic_DNA"/>
</dbReference>
<evidence type="ECO:0000256" key="1">
    <source>
        <dbReference type="SAM" id="Phobius"/>
    </source>
</evidence>
<dbReference type="AlphaFoldDB" id="A0A498HBW9"/>
<protein>
    <submittedName>
        <fullName evidence="2">Uncharacterized protein</fullName>
    </submittedName>
</protein>
<dbReference type="Proteomes" id="UP000290289">
    <property type="component" value="Chromosome 17"/>
</dbReference>
<keyword evidence="3" id="KW-1185">Reference proteome</keyword>
<feature type="transmembrane region" description="Helical" evidence="1">
    <location>
        <begin position="34"/>
        <end position="57"/>
    </location>
</feature>
<keyword evidence="1" id="KW-0812">Transmembrane</keyword>
<organism evidence="2 3">
    <name type="scientific">Malus domestica</name>
    <name type="common">Apple</name>
    <name type="synonym">Pyrus malus</name>
    <dbReference type="NCBI Taxonomy" id="3750"/>
    <lineage>
        <taxon>Eukaryota</taxon>
        <taxon>Viridiplantae</taxon>
        <taxon>Streptophyta</taxon>
        <taxon>Embryophyta</taxon>
        <taxon>Tracheophyta</taxon>
        <taxon>Spermatophyta</taxon>
        <taxon>Magnoliopsida</taxon>
        <taxon>eudicotyledons</taxon>
        <taxon>Gunneridae</taxon>
        <taxon>Pentapetalae</taxon>
        <taxon>rosids</taxon>
        <taxon>fabids</taxon>
        <taxon>Rosales</taxon>
        <taxon>Rosaceae</taxon>
        <taxon>Amygdaloideae</taxon>
        <taxon>Maleae</taxon>
        <taxon>Malus</taxon>
    </lineage>
</organism>
<evidence type="ECO:0000313" key="2">
    <source>
        <dbReference type="EMBL" id="RXH68956.1"/>
    </source>
</evidence>
<reference evidence="2 3" key="1">
    <citation type="submission" date="2018-10" db="EMBL/GenBank/DDBJ databases">
        <title>A high-quality apple genome assembly.</title>
        <authorList>
            <person name="Hu J."/>
        </authorList>
    </citation>
    <scope>NUCLEOTIDE SEQUENCE [LARGE SCALE GENOMIC DNA]</scope>
    <source>
        <strain evidence="3">cv. HFTH1</strain>
        <tissue evidence="2">Young leaf</tissue>
    </source>
</reference>
<sequence>MLPHRRASPFLFNRGLYFWIFLLLSPILSRISPFALFLAVLFSPLSLLFSSSCYFIVQNAGHFA</sequence>
<comment type="caution">
    <text evidence="2">The sequence shown here is derived from an EMBL/GenBank/DDBJ whole genome shotgun (WGS) entry which is preliminary data.</text>
</comment>
<keyword evidence="1" id="KW-1133">Transmembrane helix</keyword>
<feature type="transmembrane region" description="Helical" evidence="1">
    <location>
        <begin position="12"/>
        <end position="28"/>
    </location>
</feature>
<gene>
    <name evidence="2" type="ORF">DVH24_031289</name>
</gene>